<evidence type="ECO:0000313" key="5">
    <source>
        <dbReference type="Ensembl" id="ENSEBUP00000019171.1"/>
    </source>
</evidence>
<reference evidence="5" key="1">
    <citation type="submission" date="2025-08" db="UniProtKB">
        <authorList>
            <consortium name="Ensembl"/>
        </authorList>
    </citation>
    <scope>IDENTIFICATION</scope>
</reference>
<evidence type="ECO:0000256" key="2">
    <source>
        <dbReference type="ARBA" id="ARBA00010743"/>
    </source>
</evidence>
<dbReference type="Ensembl" id="ENSEBUT00000019747.1">
    <property type="protein sequence ID" value="ENSEBUP00000019171.1"/>
    <property type="gene ID" value="ENSEBUG00000011936.1"/>
</dbReference>
<keyword evidence="6" id="KW-1185">Reference proteome</keyword>
<keyword evidence="3 4" id="KW-0539">Nucleus</keyword>
<evidence type="ECO:0000313" key="6">
    <source>
        <dbReference type="Proteomes" id="UP000694388"/>
    </source>
</evidence>
<dbReference type="Proteomes" id="UP000694388">
    <property type="component" value="Unplaced"/>
</dbReference>
<proteinExistence type="inferred from homology"/>
<comment type="subunit">
    <text evidence="4">Component of the Mediator complex.</text>
</comment>
<dbReference type="GeneTree" id="ENSGT00390000002060"/>
<protein>
    <recommendedName>
        <fullName evidence="4">Mediator of RNA polymerase II transcription subunit 20</fullName>
    </recommendedName>
    <alternativeName>
        <fullName evidence="4">Mediator complex subunit 20</fullName>
    </alternativeName>
</protein>
<keyword evidence="4" id="KW-0805">Transcription regulation</keyword>
<keyword evidence="4" id="KW-0010">Activator</keyword>
<evidence type="ECO:0000256" key="1">
    <source>
        <dbReference type="ARBA" id="ARBA00004123"/>
    </source>
</evidence>
<sequence>MERERVVVVFLVFLKNLRQETECVVWRDRWWALRKAGKIGIDCNRERIQIIRSYTETGWTRGPQGQKTLYVMHSTEFPLSCFALYEGGPCMTADANFTALMLRLKGAFQNAKGSKIEARGQRYRYADFYVRLGAVTMGPSTKGVSVEVSEHMDSQDGSKGMAPFCRERIGKRDQRGSLTVVSEPWH</sequence>
<organism evidence="5 6">
    <name type="scientific">Eptatretus burgeri</name>
    <name type="common">Inshore hagfish</name>
    <dbReference type="NCBI Taxonomy" id="7764"/>
    <lineage>
        <taxon>Eukaryota</taxon>
        <taxon>Metazoa</taxon>
        <taxon>Chordata</taxon>
        <taxon>Craniata</taxon>
        <taxon>Vertebrata</taxon>
        <taxon>Cyclostomata</taxon>
        <taxon>Myxini</taxon>
        <taxon>Myxiniformes</taxon>
        <taxon>Myxinidae</taxon>
        <taxon>Eptatretinae</taxon>
        <taxon>Eptatretus</taxon>
    </lineage>
</organism>
<dbReference type="GO" id="GO:0003712">
    <property type="term" value="F:transcription coregulator activity"/>
    <property type="evidence" value="ECO:0007669"/>
    <property type="project" value="InterPro"/>
</dbReference>
<name>A0A8C4QR25_EPTBU</name>
<dbReference type="AlphaFoldDB" id="A0A8C4QR25"/>
<comment type="similarity">
    <text evidence="2 4">Belongs to the Mediator complex subunit 20 family.</text>
</comment>
<reference evidence="5" key="2">
    <citation type="submission" date="2025-09" db="UniProtKB">
        <authorList>
            <consortium name="Ensembl"/>
        </authorList>
    </citation>
    <scope>IDENTIFICATION</scope>
</reference>
<gene>
    <name evidence="4" type="primary">MED20</name>
</gene>
<dbReference type="InterPro" id="IPR013921">
    <property type="entry name" value="Mediator_Med20"/>
</dbReference>
<dbReference type="Pfam" id="PF08612">
    <property type="entry name" value="Med20"/>
    <property type="match status" value="1"/>
</dbReference>
<evidence type="ECO:0000256" key="4">
    <source>
        <dbReference type="RuleBase" id="RU364152"/>
    </source>
</evidence>
<comment type="function">
    <text evidence="4">Component of the Mediator complex, a coactivator involved in the regulated transcription of nearly all RNA polymerase II-dependent genes. Mediator functions as a bridge to convey information from gene-specific regulatory proteins to the basal RNA polymerase II transcription machinery. Mediator is recruited to promoters by direct interactions with regulatory proteins and serves as a scaffold for the assembly of a functional preinitiation complex with RNA polymerase II and the general transcription factors.</text>
</comment>
<evidence type="ECO:0000256" key="3">
    <source>
        <dbReference type="ARBA" id="ARBA00023242"/>
    </source>
</evidence>
<dbReference type="GO" id="GO:0016592">
    <property type="term" value="C:mediator complex"/>
    <property type="evidence" value="ECO:0007669"/>
    <property type="project" value="InterPro"/>
</dbReference>
<accession>A0A8C4QR25</accession>
<keyword evidence="4" id="KW-0804">Transcription</keyword>
<dbReference type="GO" id="GO:0006357">
    <property type="term" value="P:regulation of transcription by RNA polymerase II"/>
    <property type="evidence" value="ECO:0007669"/>
    <property type="project" value="InterPro"/>
</dbReference>
<comment type="subcellular location">
    <subcellularLocation>
        <location evidence="1 4">Nucleus</location>
    </subcellularLocation>
</comment>